<name>A0A0F9VIY3_9ZZZZ</name>
<evidence type="ECO:0000313" key="1">
    <source>
        <dbReference type="EMBL" id="KKN73486.1"/>
    </source>
</evidence>
<dbReference type="EMBL" id="LAZR01000343">
    <property type="protein sequence ID" value="KKN73486.1"/>
    <property type="molecule type" value="Genomic_DNA"/>
</dbReference>
<proteinExistence type="predicted"/>
<gene>
    <name evidence="1" type="ORF">LCGC14_0400610</name>
</gene>
<reference evidence="1" key="1">
    <citation type="journal article" date="2015" name="Nature">
        <title>Complex archaea that bridge the gap between prokaryotes and eukaryotes.</title>
        <authorList>
            <person name="Spang A."/>
            <person name="Saw J.H."/>
            <person name="Jorgensen S.L."/>
            <person name="Zaremba-Niedzwiedzka K."/>
            <person name="Martijn J."/>
            <person name="Lind A.E."/>
            <person name="van Eijk R."/>
            <person name="Schleper C."/>
            <person name="Guy L."/>
            <person name="Ettema T.J."/>
        </authorList>
    </citation>
    <scope>NUCLEOTIDE SEQUENCE</scope>
</reference>
<accession>A0A0F9VIY3</accession>
<comment type="caution">
    <text evidence="1">The sequence shown here is derived from an EMBL/GenBank/DDBJ whole genome shotgun (WGS) entry which is preliminary data.</text>
</comment>
<sequence>MSKMIKVKGQEISEDTIVAALRKHIRFEERKEFKKIEFCHLRVDVTPEIIVPNKIVLSWKEGGGVNCWETPDGIRRIIKGLQSAIVYAEEAEENK</sequence>
<protein>
    <submittedName>
        <fullName evidence="1">Uncharacterized protein</fullName>
    </submittedName>
</protein>
<organism evidence="1">
    <name type="scientific">marine sediment metagenome</name>
    <dbReference type="NCBI Taxonomy" id="412755"/>
    <lineage>
        <taxon>unclassified sequences</taxon>
        <taxon>metagenomes</taxon>
        <taxon>ecological metagenomes</taxon>
    </lineage>
</organism>
<dbReference type="AlphaFoldDB" id="A0A0F9VIY3"/>